<comment type="similarity">
    <text evidence="1 3">Belongs to the short-chain dehydrogenases/reductases (SDR) family.</text>
</comment>
<dbReference type="PROSITE" id="PS00061">
    <property type="entry name" value="ADH_SHORT"/>
    <property type="match status" value="1"/>
</dbReference>
<evidence type="ECO:0000313" key="4">
    <source>
        <dbReference type="EMBL" id="CAG9837698.1"/>
    </source>
</evidence>
<proteinExistence type="inferred from homology"/>
<organism evidence="4 5">
    <name type="scientific">Diabrotica balteata</name>
    <name type="common">Banded cucumber beetle</name>
    <dbReference type="NCBI Taxonomy" id="107213"/>
    <lineage>
        <taxon>Eukaryota</taxon>
        <taxon>Metazoa</taxon>
        <taxon>Ecdysozoa</taxon>
        <taxon>Arthropoda</taxon>
        <taxon>Hexapoda</taxon>
        <taxon>Insecta</taxon>
        <taxon>Pterygota</taxon>
        <taxon>Neoptera</taxon>
        <taxon>Endopterygota</taxon>
        <taxon>Coleoptera</taxon>
        <taxon>Polyphaga</taxon>
        <taxon>Cucujiformia</taxon>
        <taxon>Chrysomeloidea</taxon>
        <taxon>Chrysomelidae</taxon>
        <taxon>Galerucinae</taxon>
        <taxon>Diabroticina</taxon>
        <taxon>Diabroticites</taxon>
        <taxon>Diabrotica</taxon>
    </lineage>
</organism>
<dbReference type="PANTHER" id="PTHR43115">
    <property type="entry name" value="DEHYDROGENASE/REDUCTASE SDR FAMILY MEMBER 11"/>
    <property type="match status" value="1"/>
</dbReference>
<name>A0A9N9XFV4_DIABA</name>
<dbReference type="Proteomes" id="UP001153709">
    <property type="component" value="Chromosome 7"/>
</dbReference>
<dbReference type="EMBL" id="OU898282">
    <property type="protein sequence ID" value="CAG9837698.1"/>
    <property type="molecule type" value="Genomic_DNA"/>
</dbReference>
<dbReference type="PRINTS" id="PR00080">
    <property type="entry name" value="SDRFAMILY"/>
</dbReference>
<dbReference type="OrthoDB" id="1933717at2759"/>
<evidence type="ECO:0000256" key="2">
    <source>
        <dbReference type="ARBA" id="ARBA00023002"/>
    </source>
</evidence>
<dbReference type="PRINTS" id="PR00081">
    <property type="entry name" value="GDHRDH"/>
</dbReference>
<dbReference type="GO" id="GO:0016616">
    <property type="term" value="F:oxidoreductase activity, acting on the CH-OH group of donors, NAD or NADP as acceptor"/>
    <property type="evidence" value="ECO:0007669"/>
    <property type="project" value="UniProtKB-ARBA"/>
</dbReference>
<dbReference type="AlphaFoldDB" id="A0A9N9XFV4"/>
<evidence type="ECO:0000256" key="1">
    <source>
        <dbReference type="ARBA" id="ARBA00006484"/>
    </source>
</evidence>
<dbReference type="FunFam" id="3.40.50.720:FF:000047">
    <property type="entry name" value="NADP-dependent L-serine/L-allo-threonine dehydrogenase"/>
    <property type="match status" value="1"/>
</dbReference>
<dbReference type="Gene3D" id="3.40.50.720">
    <property type="entry name" value="NAD(P)-binding Rossmann-like Domain"/>
    <property type="match status" value="1"/>
</dbReference>
<keyword evidence="5" id="KW-1185">Reference proteome</keyword>
<protein>
    <recommendedName>
        <fullName evidence="6">Farnesol dehydrogenase</fullName>
    </recommendedName>
</protein>
<gene>
    <name evidence="4" type="ORF">DIABBA_LOCUS10660</name>
</gene>
<dbReference type="Pfam" id="PF00106">
    <property type="entry name" value="adh_short"/>
    <property type="match status" value="1"/>
</dbReference>
<dbReference type="InterPro" id="IPR036291">
    <property type="entry name" value="NAD(P)-bd_dom_sf"/>
</dbReference>
<dbReference type="InterPro" id="IPR002347">
    <property type="entry name" value="SDR_fam"/>
</dbReference>
<accession>A0A9N9XFV4</accession>
<reference evidence="4" key="1">
    <citation type="submission" date="2022-01" db="EMBL/GenBank/DDBJ databases">
        <authorList>
            <person name="King R."/>
        </authorList>
    </citation>
    <scope>NUCLEOTIDE SEQUENCE</scope>
</reference>
<evidence type="ECO:0000256" key="3">
    <source>
        <dbReference type="RuleBase" id="RU000363"/>
    </source>
</evidence>
<evidence type="ECO:0000313" key="5">
    <source>
        <dbReference type="Proteomes" id="UP001153709"/>
    </source>
</evidence>
<sequence>MERWAGSVAFVTGASSGIGEAVVQQLVDSGLKVVGFARRKQLLDQLAKDLSSKKGKFYTYEGDVSKESDVLKAYQWTKENVGPVSIVINNAGAINYSKILESTTEKWRQVLDVNVLGVCISTREAIKHMKENNIDGHVINLNSVLGHKVGSMDGDIYGATKYAVTSLTETLRLELAKENSKIRVTSISPGAVQTETLDKVLELAKLPPGAVSTLAASDIADAIIYVLSAPQSVNVSELIIQVTGEIF</sequence>
<dbReference type="PANTHER" id="PTHR43115:SF4">
    <property type="entry name" value="DEHYDROGENASE_REDUCTASE SDR FAMILY MEMBER 11"/>
    <property type="match status" value="1"/>
</dbReference>
<dbReference type="InterPro" id="IPR020904">
    <property type="entry name" value="Sc_DH/Rdtase_CS"/>
</dbReference>
<keyword evidence="2" id="KW-0560">Oxidoreductase</keyword>
<dbReference type="SUPFAM" id="SSF51735">
    <property type="entry name" value="NAD(P)-binding Rossmann-fold domains"/>
    <property type="match status" value="1"/>
</dbReference>
<evidence type="ECO:0008006" key="6">
    <source>
        <dbReference type="Google" id="ProtNLM"/>
    </source>
</evidence>